<dbReference type="RefSeq" id="XP_033588615.1">
    <property type="nucleotide sequence ID" value="XM_033731308.1"/>
</dbReference>
<name>A0A6A6PQ39_9PEZI</name>
<dbReference type="InterPro" id="IPR023606">
    <property type="entry name" value="CoA-Trfase_III_dom_1_sf"/>
</dbReference>
<dbReference type="Gene3D" id="3.40.50.10540">
    <property type="entry name" value="Crotonobetainyl-coa:carnitine coa-transferase, domain 1"/>
    <property type="match status" value="1"/>
</dbReference>
<keyword evidence="3" id="KW-1185">Reference proteome</keyword>
<evidence type="ECO:0000313" key="2">
    <source>
        <dbReference type="EMBL" id="KAF2482045.1"/>
    </source>
</evidence>
<accession>A0A6A6PQ39</accession>
<dbReference type="OrthoDB" id="5863171at2759"/>
<dbReference type="GO" id="GO:0016740">
    <property type="term" value="F:transferase activity"/>
    <property type="evidence" value="ECO:0007669"/>
    <property type="project" value="UniProtKB-KW"/>
</dbReference>
<dbReference type="InterPro" id="IPR003673">
    <property type="entry name" value="CoA-Trfase_fam_III"/>
</dbReference>
<dbReference type="Proteomes" id="UP000799767">
    <property type="component" value="Unassembled WGS sequence"/>
</dbReference>
<dbReference type="GeneID" id="54472310"/>
<dbReference type="SUPFAM" id="SSF89796">
    <property type="entry name" value="CoA-transferase family III (CaiB/BaiF)"/>
    <property type="match status" value="2"/>
</dbReference>
<gene>
    <name evidence="2" type="ORF">BDY17DRAFT_253024</name>
</gene>
<dbReference type="EMBL" id="MU001637">
    <property type="protein sequence ID" value="KAF2482045.1"/>
    <property type="molecule type" value="Genomic_DNA"/>
</dbReference>
<protein>
    <submittedName>
        <fullName evidence="2">CoA-transferase family III</fullName>
    </submittedName>
</protein>
<proteinExistence type="inferred from homology"/>
<reference evidence="2" key="1">
    <citation type="journal article" date="2020" name="Stud. Mycol.">
        <title>101 Dothideomycetes genomes: a test case for predicting lifestyles and emergence of pathogens.</title>
        <authorList>
            <person name="Haridas S."/>
            <person name="Albert R."/>
            <person name="Binder M."/>
            <person name="Bloem J."/>
            <person name="Labutti K."/>
            <person name="Salamov A."/>
            <person name="Andreopoulos B."/>
            <person name="Baker S."/>
            <person name="Barry K."/>
            <person name="Bills G."/>
            <person name="Bluhm B."/>
            <person name="Cannon C."/>
            <person name="Castanera R."/>
            <person name="Culley D."/>
            <person name="Daum C."/>
            <person name="Ezra D."/>
            <person name="Gonzalez J."/>
            <person name="Henrissat B."/>
            <person name="Kuo A."/>
            <person name="Liang C."/>
            <person name="Lipzen A."/>
            <person name="Lutzoni F."/>
            <person name="Magnuson J."/>
            <person name="Mondo S."/>
            <person name="Nolan M."/>
            <person name="Ohm R."/>
            <person name="Pangilinan J."/>
            <person name="Park H.-J."/>
            <person name="Ramirez L."/>
            <person name="Alfaro M."/>
            <person name="Sun H."/>
            <person name="Tritt A."/>
            <person name="Yoshinaga Y."/>
            <person name="Zwiers L.-H."/>
            <person name="Turgeon B."/>
            <person name="Goodwin S."/>
            <person name="Spatafora J."/>
            <person name="Crous P."/>
            <person name="Grigoriev I."/>
        </authorList>
    </citation>
    <scope>NUCLEOTIDE SEQUENCE</scope>
    <source>
        <strain evidence="2">CBS 113389</strain>
    </source>
</reference>
<organism evidence="2 3">
    <name type="scientific">Neohortaea acidophila</name>
    <dbReference type="NCBI Taxonomy" id="245834"/>
    <lineage>
        <taxon>Eukaryota</taxon>
        <taxon>Fungi</taxon>
        <taxon>Dikarya</taxon>
        <taxon>Ascomycota</taxon>
        <taxon>Pezizomycotina</taxon>
        <taxon>Dothideomycetes</taxon>
        <taxon>Dothideomycetidae</taxon>
        <taxon>Mycosphaerellales</taxon>
        <taxon>Teratosphaeriaceae</taxon>
        <taxon>Neohortaea</taxon>
    </lineage>
</organism>
<dbReference type="PANTHER" id="PTHR48228">
    <property type="entry name" value="SUCCINYL-COA--D-CITRAMALATE COA-TRANSFERASE"/>
    <property type="match status" value="1"/>
</dbReference>
<evidence type="ECO:0000256" key="1">
    <source>
        <dbReference type="ARBA" id="ARBA00008383"/>
    </source>
</evidence>
<dbReference type="InterPro" id="IPR050509">
    <property type="entry name" value="CoA-transferase_III"/>
</dbReference>
<dbReference type="AlphaFoldDB" id="A0A6A6PQ39"/>
<sequence length="484" mass="52401">MAPNGTTQPDRTHFQTSDNISHIWTGLGLPNSALASLNLQDDGTDYASSYKIADLAQSSIALSALSASLVDSLRQPSGAVKRIKAPRRHACLEFQTERLFSIDGDPSPSAWGPIGGLHATADGHVRIHDVFPHHRNGALRLLGLDEKANRADVAEKVKGWKKVELEEAACEKKLVIYALRSYAEWDALPHSAQVSDFPILLRKIGEHGPKGLSPRMKPGADRCLRGLRVLELSRVIAAPTAGKTLAAHGADVLWVTSPNLPDLPHLDRNLSRGKRTIQLDLHDSKDVEKMRELVKECDVFIQGYRPQSLAAKGFSAAELAALRPGLIYANLSAFGPTGPWSDRRGFDSLVQTCTGMNVSEAEHFGEDEAARVMPAQALDYGGGFLLATGICAALYRQATEGGSWEVHVSLAAVSKYLRSLGQRPGKTGFGHIDPADDAPGAWFEERESGFGRCRGLKHAADVEGATPGWDIMPKPLGSDEPRWL</sequence>
<dbReference type="PANTHER" id="PTHR48228:SF4">
    <property type="entry name" value="BLR3030 PROTEIN"/>
    <property type="match status" value="1"/>
</dbReference>
<comment type="similarity">
    <text evidence="1">Belongs to the CoA-transferase III family.</text>
</comment>
<evidence type="ECO:0000313" key="3">
    <source>
        <dbReference type="Proteomes" id="UP000799767"/>
    </source>
</evidence>
<keyword evidence="2" id="KW-0808">Transferase</keyword>
<dbReference type="Pfam" id="PF02515">
    <property type="entry name" value="CoA_transf_3"/>
    <property type="match status" value="1"/>
</dbReference>